<protein>
    <submittedName>
        <fullName evidence="1">Uncharacterized protein</fullName>
    </submittedName>
</protein>
<proteinExistence type="predicted"/>
<accession>A0A655JSA6</accession>
<reference evidence="1 2" key="1">
    <citation type="submission" date="2015-03" db="EMBL/GenBank/DDBJ databases">
        <authorList>
            <consortium name="Pathogen Informatics"/>
        </authorList>
    </citation>
    <scope>NUCLEOTIDE SEQUENCE [LARGE SCALE GENOMIC DNA]</scope>
    <source>
        <strain evidence="1 2">M09401471</strain>
    </source>
</reference>
<sequence>MPPLPINPADPPVPPVSPAVVWENPLPPLPYNNPPAPPLGLAAVPSAPLPISGRPHSAWVGALIKPSTCCSTLVASALAYALAAPVNACTNCS</sequence>
<name>A0A655JSA6_MYCTX</name>
<gene>
    <name evidence="1" type="ORF">ERS007720_04692</name>
</gene>
<evidence type="ECO:0000313" key="2">
    <source>
        <dbReference type="Proteomes" id="UP000044938"/>
    </source>
</evidence>
<dbReference type="Proteomes" id="UP000044938">
    <property type="component" value="Unassembled WGS sequence"/>
</dbReference>
<organism evidence="1 2">
    <name type="scientific">Mycobacterium tuberculosis</name>
    <dbReference type="NCBI Taxonomy" id="1773"/>
    <lineage>
        <taxon>Bacteria</taxon>
        <taxon>Bacillati</taxon>
        <taxon>Actinomycetota</taxon>
        <taxon>Actinomycetes</taxon>
        <taxon>Mycobacteriales</taxon>
        <taxon>Mycobacteriaceae</taxon>
        <taxon>Mycobacterium</taxon>
        <taxon>Mycobacterium tuberculosis complex</taxon>
    </lineage>
</organism>
<dbReference type="EMBL" id="CSAJ01001092">
    <property type="protein sequence ID" value="COX58226.1"/>
    <property type="molecule type" value="Genomic_DNA"/>
</dbReference>
<dbReference type="AlphaFoldDB" id="A0A655JSA6"/>
<evidence type="ECO:0000313" key="1">
    <source>
        <dbReference type="EMBL" id="COX58226.1"/>
    </source>
</evidence>